<dbReference type="EMBL" id="LT607409">
    <property type="protein sequence ID" value="SCE66053.1"/>
    <property type="molecule type" value="Genomic_DNA"/>
</dbReference>
<dbReference type="InterPro" id="IPR000537">
    <property type="entry name" value="UbiA_prenyltransferase"/>
</dbReference>
<keyword evidence="4 5" id="KW-0472">Membrane</keyword>
<dbReference type="InterPro" id="IPR044878">
    <property type="entry name" value="UbiA_sf"/>
</dbReference>
<feature type="transmembrane region" description="Helical" evidence="5">
    <location>
        <begin position="164"/>
        <end position="183"/>
    </location>
</feature>
<protein>
    <submittedName>
        <fullName evidence="6">UbiA prenyltransferase family protein</fullName>
    </submittedName>
</protein>
<evidence type="ECO:0000313" key="7">
    <source>
        <dbReference type="Proteomes" id="UP000198224"/>
    </source>
</evidence>
<evidence type="ECO:0000256" key="1">
    <source>
        <dbReference type="ARBA" id="ARBA00004141"/>
    </source>
</evidence>
<feature type="transmembrane region" description="Helical" evidence="5">
    <location>
        <begin position="305"/>
        <end position="326"/>
    </location>
</feature>
<feature type="transmembrane region" description="Helical" evidence="5">
    <location>
        <begin position="237"/>
        <end position="258"/>
    </location>
</feature>
<name>A0A1C4U2W7_9ACTN</name>
<comment type="subcellular location">
    <subcellularLocation>
        <location evidence="1">Membrane</location>
        <topology evidence="1">Multi-pass membrane protein</topology>
    </subcellularLocation>
</comment>
<dbReference type="Gene3D" id="1.10.357.140">
    <property type="entry name" value="UbiA prenyltransferase"/>
    <property type="match status" value="1"/>
</dbReference>
<evidence type="ECO:0000256" key="2">
    <source>
        <dbReference type="ARBA" id="ARBA00022692"/>
    </source>
</evidence>
<feature type="transmembrane region" description="Helical" evidence="5">
    <location>
        <begin position="110"/>
        <end position="133"/>
    </location>
</feature>
<feature type="transmembrane region" description="Helical" evidence="5">
    <location>
        <begin position="139"/>
        <end position="157"/>
    </location>
</feature>
<dbReference type="GO" id="GO:0016765">
    <property type="term" value="F:transferase activity, transferring alkyl or aryl (other than methyl) groups"/>
    <property type="evidence" value="ECO:0007669"/>
    <property type="project" value="InterPro"/>
</dbReference>
<feature type="transmembrane region" description="Helical" evidence="5">
    <location>
        <begin position="72"/>
        <end position="89"/>
    </location>
</feature>
<dbReference type="Pfam" id="PF01040">
    <property type="entry name" value="UbiA"/>
    <property type="match status" value="1"/>
</dbReference>
<dbReference type="GO" id="GO:0009247">
    <property type="term" value="P:glycolipid biosynthetic process"/>
    <property type="evidence" value="ECO:0007669"/>
    <property type="project" value="TreeGrafter"/>
</dbReference>
<dbReference type="PANTHER" id="PTHR11048:SF5">
    <property type="entry name" value="DECAPRENYL-PHOSPHATE PHOSPHORIBOSYLTRANSFERASE"/>
    <property type="match status" value="1"/>
</dbReference>
<feature type="transmembrane region" description="Helical" evidence="5">
    <location>
        <begin position="264"/>
        <end position="284"/>
    </location>
</feature>
<dbReference type="RefSeq" id="WP_088986056.1">
    <property type="nucleotide sequence ID" value="NZ_LT607409.1"/>
</dbReference>
<dbReference type="PANTHER" id="PTHR11048">
    <property type="entry name" value="PRENYLTRANSFERASES"/>
    <property type="match status" value="1"/>
</dbReference>
<keyword evidence="6" id="KW-0808">Transferase</keyword>
<dbReference type="GO" id="GO:0005886">
    <property type="term" value="C:plasma membrane"/>
    <property type="evidence" value="ECO:0007669"/>
    <property type="project" value="TreeGrafter"/>
</dbReference>
<organism evidence="6 7">
    <name type="scientific">Micromonospora chokoriensis</name>
    <dbReference type="NCBI Taxonomy" id="356851"/>
    <lineage>
        <taxon>Bacteria</taxon>
        <taxon>Bacillati</taxon>
        <taxon>Actinomycetota</taxon>
        <taxon>Actinomycetes</taxon>
        <taxon>Micromonosporales</taxon>
        <taxon>Micromonosporaceae</taxon>
        <taxon>Micromonospora</taxon>
    </lineage>
</organism>
<evidence type="ECO:0000256" key="4">
    <source>
        <dbReference type="ARBA" id="ARBA00023136"/>
    </source>
</evidence>
<dbReference type="Proteomes" id="UP000198224">
    <property type="component" value="Chromosome I"/>
</dbReference>
<keyword evidence="2 5" id="KW-0812">Transmembrane</keyword>
<sequence length="329" mass="34467">MNHALEVPNPTSSDLPVVSVDPAVAVQALKPLARVTGLFVLLRPRQWVKGGLVLAAPLVAAPGAAVTHIVPLLGTLLSFLAAASAVYVFNDLRDRERDRVHPVKRNRPLASGRVSTTAAVILLVSLLAGTAALTTLLPALTGVVVAGYLALNLWYCLALKHQPLVDVSVVSIGFVLRVLAGTVAVGAAVHPALLIGVYCACLALSLGKRRHELAALSATGGEAGEHRPSLRAYSVHFLDQVVVVNLVAALIGYVAFVWTQTPPYGPVTAGLTFPFAAFAVHRYLQMIAIGGSGGDPVEDLVRDRALLVNLGLWAAVLAQAMLASAWPVR</sequence>
<keyword evidence="7" id="KW-1185">Reference proteome</keyword>
<evidence type="ECO:0000313" key="6">
    <source>
        <dbReference type="EMBL" id="SCE66053.1"/>
    </source>
</evidence>
<dbReference type="AlphaFoldDB" id="A0A1C4U2W7"/>
<dbReference type="CDD" id="cd13963">
    <property type="entry name" value="PT_UbiA_2"/>
    <property type="match status" value="1"/>
</dbReference>
<evidence type="ECO:0000256" key="5">
    <source>
        <dbReference type="SAM" id="Phobius"/>
    </source>
</evidence>
<gene>
    <name evidence="6" type="ORF">GA0070612_0038</name>
</gene>
<accession>A0A1C4U2W7</accession>
<proteinExistence type="predicted"/>
<reference evidence="7" key="1">
    <citation type="submission" date="2016-06" db="EMBL/GenBank/DDBJ databases">
        <authorList>
            <person name="Varghese N."/>
            <person name="Submissions Spin"/>
        </authorList>
    </citation>
    <scope>NUCLEOTIDE SEQUENCE [LARGE SCALE GENOMIC DNA]</scope>
    <source>
        <strain evidence="7">DSM 45160</strain>
    </source>
</reference>
<feature type="transmembrane region" description="Helical" evidence="5">
    <location>
        <begin position="189"/>
        <end position="207"/>
    </location>
</feature>
<dbReference type="InterPro" id="IPR039653">
    <property type="entry name" value="Prenyltransferase"/>
</dbReference>
<evidence type="ECO:0000256" key="3">
    <source>
        <dbReference type="ARBA" id="ARBA00022989"/>
    </source>
</evidence>
<keyword evidence="3 5" id="KW-1133">Transmembrane helix</keyword>